<evidence type="ECO:0000256" key="1">
    <source>
        <dbReference type="ARBA" id="ARBA00007123"/>
    </source>
</evidence>
<dbReference type="SMART" id="SM00662">
    <property type="entry name" value="RPOLD"/>
    <property type="match status" value="1"/>
</dbReference>
<gene>
    <name evidence="11" type="primary">rpoA</name>
    <name evidence="13" type="ORF">A2617_03705</name>
</gene>
<feature type="region of interest" description="Alpha N-terminal domain (alpha-NTD)" evidence="11">
    <location>
        <begin position="1"/>
        <end position="226"/>
    </location>
</feature>
<comment type="subunit">
    <text evidence="11">Homodimer. The RNAP catalytic core consists of 2 alpha, 1 beta, 1 beta' and 1 omega subunit. When a sigma factor is associated with the core the holoenzyme is formed, which can initiate transcription.</text>
</comment>
<evidence type="ECO:0000256" key="7">
    <source>
        <dbReference type="ARBA" id="ARBA00023163"/>
    </source>
</evidence>
<evidence type="ECO:0000256" key="10">
    <source>
        <dbReference type="ARBA" id="ARBA00048552"/>
    </source>
</evidence>
<keyword evidence="4 11" id="KW-0240">DNA-directed RNA polymerase</keyword>
<keyword evidence="7 11" id="KW-0804">Transcription</keyword>
<dbReference type="GO" id="GO:0000428">
    <property type="term" value="C:DNA-directed RNA polymerase complex"/>
    <property type="evidence" value="ECO:0007669"/>
    <property type="project" value="UniProtKB-KW"/>
</dbReference>
<comment type="caution">
    <text evidence="13">The sequence shown here is derived from an EMBL/GenBank/DDBJ whole genome shotgun (WGS) entry which is preliminary data.</text>
</comment>
<evidence type="ECO:0000313" key="13">
    <source>
        <dbReference type="EMBL" id="OGE71191.1"/>
    </source>
</evidence>
<dbReference type="InterPro" id="IPR011262">
    <property type="entry name" value="DNA-dir_RNA_pol_insert"/>
</dbReference>
<dbReference type="CDD" id="cd06928">
    <property type="entry name" value="RNAP_alpha_NTD"/>
    <property type="match status" value="1"/>
</dbReference>
<comment type="catalytic activity">
    <reaction evidence="10 11">
        <text>RNA(n) + a ribonucleoside 5'-triphosphate = RNA(n+1) + diphosphate</text>
        <dbReference type="Rhea" id="RHEA:21248"/>
        <dbReference type="Rhea" id="RHEA-COMP:14527"/>
        <dbReference type="Rhea" id="RHEA-COMP:17342"/>
        <dbReference type="ChEBI" id="CHEBI:33019"/>
        <dbReference type="ChEBI" id="CHEBI:61557"/>
        <dbReference type="ChEBI" id="CHEBI:140395"/>
        <dbReference type="EC" id="2.7.7.6"/>
    </reaction>
</comment>
<name>A0A1F5N0Q7_9BACT</name>
<evidence type="ECO:0000256" key="3">
    <source>
        <dbReference type="ARBA" id="ARBA00015972"/>
    </source>
</evidence>
<comment type="similarity">
    <text evidence="1 11">Belongs to the RNA polymerase alpha chain family.</text>
</comment>
<evidence type="ECO:0000256" key="6">
    <source>
        <dbReference type="ARBA" id="ARBA00022695"/>
    </source>
</evidence>
<dbReference type="SUPFAM" id="SSF47789">
    <property type="entry name" value="C-terminal domain of RNA polymerase alpha subunit"/>
    <property type="match status" value="1"/>
</dbReference>
<dbReference type="SUPFAM" id="SSF55257">
    <property type="entry name" value="RBP11-like subunits of RNA polymerase"/>
    <property type="match status" value="1"/>
</dbReference>
<keyword evidence="5 11" id="KW-0808">Transferase</keyword>
<dbReference type="NCBIfam" id="NF003513">
    <property type="entry name" value="PRK05182.1-2"/>
    <property type="match status" value="1"/>
</dbReference>
<evidence type="ECO:0000256" key="4">
    <source>
        <dbReference type="ARBA" id="ARBA00022478"/>
    </source>
</evidence>
<dbReference type="Proteomes" id="UP000177135">
    <property type="component" value="Unassembled WGS sequence"/>
</dbReference>
<dbReference type="AlphaFoldDB" id="A0A1F5N0Q7"/>
<evidence type="ECO:0000259" key="12">
    <source>
        <dbReference type="SMART" id="SM00662"/>
    </source>
</evidence>
<evidence type="ECO:0000256" key="9">
    <source>
        <dbReference type="ARBA" id="ARBA00033070"/>
    </source>
</evidence>
<protein>
    <recommendedName>
        <fullName evidence="3 11">DNA-directed RNA polymerase subunit alpha</fullName>
        <shortName evidence="11">RNAP subunit alpha</shortName>
        <ecNumber evidence="2 11">2.7.7.6</ecNumber>
    </recommendedName>
    <alternativeName>
        <fullName evidence="9 11">RNA polymerase subunit alpha</fullName>
    </alternativeName>
    <alternativeName>
        <fullName evidence="8 11">Transcriptase subunit alpha</fullName>
    </alternativeName>
</protein>
<dbReference type="FunFam" id="2.170.120.12:FF:000001">
    <property type="entry name" value="DNA-directed RNA polymerase subunit alpha"/>
    <property type="match status" value="1"/>
</dbReference>
<evidence type="ECO:0000256" key="2">
    <source>
        <dbReference type="ARBA" id="ARBA00012418"/>
    </source>
</evidence>
<accession>A0A1F5N0Q7</accession>
<dbReference type="GO" id="GO:0003677">
    <property type="term" value="F:DNA binding"/>
    <property type="evidence" value="ECO:0007669"/>
    <property type="project" value="UniProtKB-UniRule"/>
</dbReference>
<dbReference type="NCBIfam" id="TIGR02027">
    <property type="entry name" value="rpoA"/>
    <property type="match status" value="1"/>
</dbReference>
<dbReference type="Pfam" id="PF01000">
    <property type="entry name" value="RNA_pol_A_bac"/>
    <property type="match status" value="1"/>
</dbReference>
<keyword evidence="6 11" id="KW-0548">Nucleotidyltransferase</keyword>
<dbReference type="Gene3D" id="1.10.150.20">
    <property type="entry name" value="5' to 3' exonuclease, C-terminal subdomain"/>
    <property type="match status" value="1"/>
</dbReference>
<evidence type="ECO:0000256" key="5">
    <source>
        <dbReference type="ARBA" id="ARBA00022679"/>
    </source>
</evidence>
<reference evidence="13 14" key="1">
    <citation type="journal article" date="2016" name="Nat. Commun.">
        <title>Thousands of microbial genomes shed light on interconnected biogeochemical processes in an aquifer system.</title>
        <authorList>
            <person name="Anantharaman K."/>
            <person name="Brown C.T."/>
            <person name="Hug L.A."/>
            <person name="Sharon I."/>
            <person name="Castelle C.J."/>
            <person name="Probst A.J."/>
            <person name="Thomas B.C."/>
            <person name="Singh A."/>
            <person name="Wilkins M.J."/>
            <person name="Karaoz U."/>
            <person name="Brodie E.L."/>
            <person name="Williams K.H."/>
            <person name="Hubbard S.S."/>
            <person name="Banfield J.F."/>
        </authorList>
    </citation>
    <scope>NUCLEOTIDE SEQUENCE [LARGE SCALE GENOMIC DNA]</scope>
</reference>
<feature type="domain" description="DNA-directed RNA polymerase RpoA/D/Rpb3-type" evidence="12">
    <location>
        <begin position="15"/>
        <end position="221"/>
    </location>
</feature>
<dbReference type="InterPro" id="IPR036643">
    <property type="entry name" value="RNApol_insert_sf"/>
</dbReference>
<dbReference type="GO" id="GO:0046983">
    <property type="term" value="F:protein dimerization activity"/>
    <property type="evidence" value="ECO:0007669"/>
    <property type="project" value="InterPro"/>
</dbReference>
<dbReference type="InterPro" id="IPR011773">
    <property type="entry name" value="DNA-dir_RpoA"/>
</dbReference>
<dbReference type="Pfam" id="PF03118">
    <property type="entry name" value="RNA_pol_A_CTD"/>
    <property type="match status" value="1"/>
</dbReference>
<dbReference type="InterPro" id="IPR036603">
    <property type="entry name" value="RBP11-like"/>
</dbReference>
<comment type="function">
    <text evidence="11">DNA-dependent RNA polymerase catalyzes the transcription of DNA into RNA using the four ribonucleoside triphosphates as substrates.</text>
</comment>
<dbReference type="Gene3D" id="2.170.120.12">
    <property type="entry name" value="DNA-directed RNA polymerase, insert domain"/>
    <property type="match status" value="1"/>
</dbReference>
<evidence type="ECO:0000313" key="14">
    <source>
        <dbReference type="Proteomes" id="UP000177135"/>
    </source>
</evidence>
<dbReference type="EC" id="2.7.7.6" evidence="2 11"/>
<dbReference type="GO" id="GO:0006351">
    <property type="term" value="P:DNA-templated transcription"/>
    <property type="evidence" value="ECO:0007669"/>
    <property type="project" value="UniProtKB-UniRule"/>
</dbReference>
<dbReference type="EMBL" id="MFEC01000017">
    <property type="protein sequence ID" value="OGE71191.1"/>
    <property type="molecule type" value="Genomic_DNA"/>
</dbReference>
<organism evidence="13 14">
    <name type="scientific">Candidatus Daviesbacteria bacterium RIFOXYD1_FULL_41_10</name>
    <dbReference type="NCBI Taxonomy" id="1797801"/>
    <lineage>
        <taxon>Bacteria</taxon>
        <taxon>Candidatus Daviesiibacteriota</taxon>
    </lineage>
</organism>
<sequence>MINFKVKAVAQKDNEGTFVLEPLEAGFGHTVGNCLRRVLLSSLEGAAIDSIKIDGVAHQFSTIPGVLEDVTEIVLNLKKIRLNIFSDKPIKISLKASGKGEVKASDIDTLGGAEIINKEAHIASLTAPAAKLHIEMTAQKGMGYVMADEKKTAEIGVLLIDSIYTPVLSVSYKVEPTRVGRSTNFDKINMQIITDGTIKPEDALLKSAKILSDYFRQVYEPILEVEEVNIPAISNEILKLSVEELDLPVRITNALKACDIETVEDLVAAPKSQLLKAKNLGVQSINLISQKLEERGMSLREA</sequence>
<dbReference type="GO" id="GO:0005737">
    <property type="term" value="C:cytoplasm"/>
    <property type="evidence" value="ECO:0007669"/>
    <property type="project" value="UniProtKB-ARBA"/>
</dbReference>
<evidence type="ECO:0000256" key="8">
    <source>
        <dbReference type="ARBA" id="ARBA00032524"/>
    </source>
</evidence>
<dbReference type="HAMAP" id="MF_00059">
    <property type="entry name" value="RNApol_bact_RpoA"/>
    <property type="match status" value="1"/>
</dbReference>
<dbReference type="SUPFAM" id="SSF56553">
    <property type="entry name" value="Insert subdomain of RNA polymerase alpha subunit"/>
    <property type="match status" value="1"/>
</dbReference>
<dbReference type="Gene3D" id="3.30.1360.10">
    <property type="entry name" value="RNA polymerase, RBP11-like subunit"/>
    <property type="match status" value="1"/>
</dbReference>
<evidence type="ECO:0000256" key="11">
    <source>
        <dbReference type="HAMAP-Rule" id="MF_00059"/>
    </source>
</evidence>
<dbReference type="NCBIfam" id="NF003519">
    <property type="entry name" value="PRK05182.2-5"/>
    <property type="match status" value="1"/>
</dbReference>
<comment type="domain">
    <text evidence="11">The N-terminal domain is essential for RNAP assembly and basal transcription, whereas the C-terminal domain is involved in interaction with transcriptional regulators and with upstream promoter elements.</text>
</comment>
<dbReference type="InterPro" id="IPR011263">
    <property type="entry name" value="DNA-dir_RNA_pol_RpoA/D/Rpb3"/>
</dbReference>
<proteinExistence type="inferred from homology"/>
<dbReference type="GO" id="GO:0003899">
    <property type="term" value="F:DNA-directed RNA polymerase activity"/>
    <property type="evidence" value="ECO:0007669"/>
    <property type="project" value="UniProtKB-UniRule"/>
</dbReference>
<dbReference type="Pfam" id="PF01193">
    <property type="entry name" value="RNA_pol_L"/>
    <property type="match status" value="1"/>
</dbReference>
<feature type="region of interest" description="Alpha C-terminal domain (alpha-CTD)" evidence="11">
    <location>
        <begin position="237"/>
        <end position="302"/>
    </location>
</feature>
<dbReference type="InterPro" id="IPR011260">
    <property type="entry name" value="RNAP_asu_C"/>
</dbReference>